<keyword evidence="1" id="KW-0732">Signal</keyword>
<dbReference type="RefSeq" id="WP_168550810.1">
    <property type="nucleotide sequence ID" value="NZ_JAAWWL010000001.1"/>
</dbReference>
<gene>
    <name evidence="2" type="ORF">HCU67_01325</name>
</gene>
<dbReference type="EMBL" id="JAAWWL010000001">
    <property type="protein sequence ID" value="NKI30570.1"/>
    <property type="molecule type" value="Genomic_DNA"/>
</dbReference>
<name>A0ABX1GNM8_9FLAO</name>
<protein>
    <recommendedName>
        <fullName evidence="4">Outer membrane protein beta-barrel domain-containing protein</fullName>
    </recommendedName>
</protein>
<accession>A0ABX1GNM8</accession>
<feature type="chain" id="PRO_5046678720" description="Outer membrane protein beta-barrel domain-containing protein" evidence="1">
    <location>
        <begin position="21"/>
        <end position="153"/>
    </location>
</feature>
<organism evidence="2 3">
    <name type="scientific">Croceivirga thetidis</name>
    <dbReference type="NCBI Taxonomy" id="2721623"/>
    <lineage>
        <taxon>Bacteria</taxon>
        <taxon>Pseudomonadati</taxon>
        <taxon>Bacteroidota</taxon>
        <taxon>Flavobacteriia</taxon>
        <taxon>Flavobacteriales</taxon>
        <taxon>Flavobacteriaceae</taxon>
        <taxon>Croceivirga</taxon>
    </lineage>
</organism>
<dbReference type="Proteomes" id="UP000718451">
    <property type="component" value="Unassembled WGS sequence"/>
</dbReference>
<keyword evidence="3" id="KW-1185">Reference proteome</keyword>
<evidence type="ECO:0000313" key="3">
    <source>
        <dbReference type="Proteomes" id="UP000718451"/>
    </source>
</evidence>
<evidence type="ECO:0000256" key="1">
    <source>
        <dbReference type="SAM" id="SignalP"/>
    </source>
</evidence>
<feature type="signal peptide" evidence="1">
    <location>
        <begin position="1"/>
        <end position="20"/>
    </location>
</feature>
<evidence type="ECO:0008006" key="4">
    <source>
        <dbReference type="Google" id="ProtNLM"/>
    </source>
</evidence>
<sequence>MRKIANLLLFLILAFNFCTAQESRNFFYVELGGAGPIGSVNYERQLTKDVPILARAGLGYVTTWGYSDFTIPLGLYHLSNLKNGNHLELGVTYTYAFNIKDRNGGGFFLPALGYRKFFERNKGFLKITFSPVIFNNDPVEILPWGGISFGTRF</sequence>
<proteinExistence type="predicted"/>
<evidence type="ECO:0000313" key="2">
    <source>
        <dbReference type="EMBL" id="NKI30570.1"/>
    </source>
</evidence>
<comment type="caution">
    <text evidence="2">The sequence shown here is derived from an EMBL/GenBank/DDBJ whole genome shotgun (WGS) entry which is preliminary data.</text>
</comment>
<reference evidence="2 3" key="1">
    <citation type="submission" date="2020-04" db="EMBL/GenBank/DDBJ databases">
        <authorList>
            <person name="Yoon J."/>
        </authorList>
    </citation>
    <scope>NUCLEOTIDE SEQUENCE [LARGE SCALE GENOMIC DNA]</scope>
    <source>
        <strain evidence="2 3">DJ-13</strain>
    </source>
</reference>